<dbReference type="InterPro" id="IPR011990">
    <property type="entry name" value="TPR-like_helical_dom_sf"/>
</dbReference>
<dbReference type="AlphaFoldDB" id="A0A450ZT51"/>
<evidence type="ECO:0008006" key="2">
    <source>
        <dbReference type="Google" id="ProtNLM"/>
    </source>
</evidence>
<proteinExistence type="predicted"/>
<protein>
    <recommendedName>
        <fullName evidence="2">Tetratricopeptide repeat-containing protein</fullName>
    </recommendedName>
</protein>
<gene>
    <name evidence="1" type="ORF">BECKTUN1418D_GA0071000_105613</name>
</gene>
<dbReference type="EMBL" id="CAADFX010000056">
    <property type="protein sequence ID" value="VFK56969.1"/>
    <property type="molecule type" value="Genomic_DNA"/>
</dbReference>
<dbReference type="SUPFAM" id="SSF48452">
    <property type="entry name" value="TPR-like"/>
    <property type="match status" value="1"/>
</dbReference>
<reference evidence="1" key="1">
    <citation type="submission" date="2019-02" db="EMBL/GenBank/DDBJ databases">
        <authorList>
            <person name="Gruber-Vodicka R. H."/>
            <person name="Seah K. B. B."/>
        </authorList>
    </citation>
    <scope>NUCLEOTIDE SEQUENCE</scope>
    <source>
        <strain evidence="1">BECK_BY1</strain>
    </source>
</reference>
<accession>A0A450ZT51</accession>
<organism evidence="1">
    <name type="scientific">Candidatus Kentrum sp. TUN</name>
    <dbReference type="NCBI Taxonomy" id="2126343"/>
    <lineage>
        <taxon>Bacteria</taxon>
        <taxon>Pseudomonadati</taxon>
        <taxon>Pseudomonadota</taxon>
        <taxon>Gammaproteobacteria</taxon>
        <taxon>Candidatus Kentrum</taxon>
    </lineage>
</organism>
<sequence length="777" mass="88423">MDSIGPDEFLDKADDRRILNEFLGKAGVSKSRVMVLHAPAASGVTYFLKDTRRRLSNLSVAIYSDLQSDNLGIILRRYAAEHARIFRHRICSFFRFRNLLPLLIRISGFILPSSFGRPAAVGAENIANVLLDTPYHSAPLQRFAEDVICPWDKRPVVFLIDNAQANFHKLEDLLRATYAPEYDRIKFVLAFVDRQQETSEFSEFRQRILSTGHHISPMDFKAPDDQLVAAFSHAYQIDLPPEERDELIIGAGANIWRIRSFFILDERAENISNEEIYVLRLLYVAEQPLQLSDLRIIGSDSPLTVTAGERHWNDLISSLARRNYISIAEFDGGDRLISISITTHPCLDISSTDRLIYAKELYEFFLAVAEQVSLRHAPSAVHSLLYRLSKLVANEDSPRWAKELIKAALSQGSLSDAERYIKSARLGNITTREDLLVQVAFYVSVQAYSHVMELLEATRTVWTGHRIFEIIYAVALNRTRAHDEFFREIALLLSDTKNPDEIALLTSYKVSGLIHAGRLSDATNCVVTAPAKISAAHGYGYYLRNAAAAFMWGPGKDLTRARKMLDEAEKWFVRSNDAFGALSARCNLGCIDFYEGEKERAHETFEELYKSTRIFGTQHIKEIGTNLGIARLMVGDADAAYRHLITICDIIVWEFARCLAESTLAFIEARNGEFHAAKQRMEVTLRHAQGIRIEEIKMRCSTNNILIKIMSGENPSLYHEKISLLRKRYGDRDRYATLEELCKAPNDTEMQLRVFDYDLCQYWSQNPLVMLSHTQLS</sequence>
<evidence type="ECO:0000313" key="1">
    <source>
        <dbReference type="EMBL" id="VFK56969.1"/>
    </source>
</evidence>
<name>A0A450ZT51_9GAMM</name>